<keyword evidence="1" id="KW-0812">Transmembrane</keyword>
<dbReference type="InterPro" id="IPR014718">
    <property type="entry name" value="GH-type_carb-bd"/>
</dbReference>
<organism evidence="2 3">
    <name type="scientific">Artemisia annua</name>
    <name type="common">Sweet wormwood</name>
    <dbReference type="NCBI Taxonomy" id="35608"/>
    <lineage>
        <taxon>Eukaryota</taxon>
        <taxon>Viridiplantae</taxon>
        <taxon>Streptophyta</taxon>
        <taxon>Embryophyta</taxon>
        <taxon>Tracheophyta</taxon>
        <taxon>Spermatophyta</taxon>
        <taxon>Magnoliopsida</taxon>
        <taxon>eudicotyledons</taxon>
        <taxon>Gunneridae</taxon>
        <taxon>Pentapetalae</taxon>
        <taxon>asterids</taxon>
        <taxon>campanulids</taxon>
        <taxon>Asterales</taxon>
        <taxon>Asteraceae</taxon>
        <taxon>Asteroideae</taxon>
        <taxon>Anthemideae</taxon>
        <taxon>Artemisiinae</taxon>
        <taxon>Artemisia</taxon>
    </lineage>
</organism>
<keyword evidence="3" id="KW-1185">Reference proteome</keyword>
<dbReference type="PANTHER" id="PTHR11122:SF10">
    <property type="entry name" value="GLUCOSE-6-PHOSPHATE 1-EPIMERASE"/>
    <property type="match status" value="1"/>
</dbReference>
<dbReference type="GO" id="GO:0030246">
    <property type="term" value="F:carbohydrate binding"/>
    <property type="evidence" value="ECO:0007669"/>
    <property type="project" value="InterPro"/>
</dbReference>
<comment type="caution">
    <text evidence="2">The sequence shown here is derived from an EMBL/GenBank/DDBJ whole genome shotgun (WGS) entry which is preliminary data.</text>
</comment>
<dbReference type="STRING" id="35608.A0A2U1M525"/>
<feature type="transmembrane region" description="Helical" evidence="1">
    <location>
        <begin position="6"/>
        <end position="24"/>
    </location>
</feature>
<evidence type="ECO:0000313" key="2">
    <source>
        <dbReference type="EMBL" id="PWA56338.1"/>
    </source>
</evidence>
<dbReference type="AlphaFoldDB" id="A0A2U1M525"/>
<evidence type="ECO:0000313" key="3">
    <source>
        <dbReference type="Proteomes" id="UP000245207"/>
    </source>
</evidence>
<evidence type="ECO:0000256" key="1">
    <source>
        <dbReference type="SAM" id="Phobius"/>
    </source>
</evidence>
<dbReference type="Proteomes" id="UP000245207">
    <property type="component" value="Unassembled WGS sequence"/>
</dbReference>
<accession>A0A2U1M525</accession>
<proteinExistence type="predicted"/>
<dbReference type="OrthoDB" id="1659429at2759"/>
<name>A0A2U1M525_ARTAN</name>
<reference evidence="2 3" key="1">
    <citation type="journal article" date="2018" name="Mol. Plant">
        <title>The genome of Artemisia annua provides insight into the evolution of Asteraceae family and artemisinin biosynthesis.</title>
        <authorList>
            <person name="Shen Q."/>
            <person name="Zhang L."/>
            <person name="Liao Z."/>
            <person name="Wang S."/>
            <person name="Yan T."/>
            <person name="Shi P."/>
            <person name="Liu M."/>
            <person name="Fu X."/>
            <person name="Pan Q."/>
            <person name="Wang Y."/>
            <person name="Lv Z."/>
            <person name="Lu X."/>
            <person name="Zhang F."/>
            <person name="Jiang W."/>
            <person name="Ma Y."/>
            <person name="Chen M."/>
            <person name="Hao X."/>
            <person name="Li L."/>
            <person name="Tang Y."/>
            <person name="Lv G."/>
            <person name="Zhou Y."/>
            <person name="Sun X."/>
            <person name="Brodelius P.E."/>
            <person name="Rose J.K.C."/>
            <person name="Tang K."/>
        </authorList>
    </citation>
    <scope>NUCLEOTIDE SEQUENCE [LARGE SCALE GENOMIC DNA]</scope>
    <source>
        <strain evidence="3">cv. Huhao1</strain>
        <tissue evidence="2">Leaf</tissue>
    </source>
</reference>
<dbReference type="GO" id="GO:0047938">
    <property type="term" value="F:glucose-6-phosphate 1-epimerase activity"/>
    <property type="evidence" value="ECO:0007669"/>
    <property type="project" value="TreeGrafter"/>
</dbReference>
<dbReference type="EMBL" id="PKPP01006489">
    <property type="protein sequence ID" value="PWA56338.1"/>
    <property type="molecule type" value="Genomic_DNA"/>
</dbReference>
<dbReference type="GO" id="GO:0005737">
    <property type="term" value="C:cytoplasm"/>
    <property type="evidence" value="ECO:0007669"/>
    <property type="project" value="TreeGrafter"/>
</dbReference>
<keyword evidence="1" id="KW-1133">Transmembrane helix</keyword>
<sequence length="219" mass="25546">MIYIFSMILLIYSFLYIIGICAFYEENYFKSLRFEFEHFYCMIATTKQEIKPRFIEKLASWLSHKDIFGDREPHVIRVIDLSLALSPNSLSSFRSSRFTTRASNNGLLGQPLKKRERFTEQGDGSTFEAEFDRVYLGSPNIVVVHHHERKRTYVTWEVDECRRIGCVDGAVVANPITLKPVEELTGRLEITLKPVHRQTSDFVSAKDFIDNERVDTRYT</sequence>
<protein>
    <submittedName>
        <fullName evidence="2">Galactose mutarotase-like superfamily protein</fullName>
    </submittedName>
</protein>
<gene>
    <name evidence="2" type="ORF">CTI12_AA416900</name>
</gene>
<dbReference type="PANTHER" id="PTHR11122">
    <property type="entry name" value="APOSPORY-ASSOCIATED PROTEIN C-RELATED"/>
    <property type="match status" value="1"/>
</dbReference>
<keyword evidence="1" id="KW-0472">Membrane</keyword>
<dbReference type="Gene3D" id="2.70.98.10">
    <property type="match status" value="1"/>
</dbReference>